<keyword evidence="3" id="KW-1185">Reference proteome</keyword>
<proteinExistence type="predicted"/>
<dbReference type="Proteomes" id="UP001190700">
    <property type="component" value="Unassembled WGS sequence"/>
</dbReference>
<organism evidence="2 3">
    <name type="scientific">Cymbomonas tetramitiformis</name>
    <dbReference type="NCBI Taxonomy" id="36881"/>
    <lineage>
        <taxon>Eukaryota</taxon>
        <taxon>Viridiplantae</taxon>
        <taxon>Chlorophyta</taxon>
        <taxon>Pyramimonadophyceae</taxon>
        <taxon>Pyramimonadales</taxon>
        <taxon>Pyramimonadaceae</taxon>
        <taxon>Cymbomonas</taxon>
    </lineage>
</organism>
<dbReference type="EMBL" id="LGRX02009085">
    <property type="protein sequence ID" value="KAK3272232.1"/>
    <property type="molecule type" value="Genomic_DNA"/>
</dbReference>
<name>A0AAE0G6J1_9CHLO</name>
<comment type="caution">
    <text evidence="2">The sequence shown here is derived from an EMBL/GenBank/DDBJ whole genome shotgun (WGS) entry which is preliminary data.</text>
</comment>
<accession>A0AAE0G6J1</accession>
<evidence type="ECO:0000313" key="3">
    <source>
        <dbReference type="Proteomes" id="UP001190700"/>
    </source>
</evidence>
<feature type="compositionally biased region" description="Polar residues" evidence="1">
    <location>
        <begin position="12"/>
        <end position="29"/>
    </location>
</feature>
<protein>
    <submittedName>
        <fullName evidence="2">Uncharacterized protein</fullName>
    </submittedName>
</protein>
<sequence>MRTLNDEEPCFTAQTNDNESDLGMQNESQDVGYRPADIELSQANGHGTESEWLSRELARMTLQQERAKLKMQARKSKADLSEWSSLEAATVKAQ</sequence>
<feature type="non-terminal residue" evidence="2">
    <location>
        <position position="94"/>
    </location>
</feature>
<dbReference type="AlphaFoldDB" id="A0AAE0G6J1"/>
<gene>
    <name evidence="2" type="ORF">CYMTET_19459</name>
</gene>
<evidence type="ECO:0000256" key="1">
    <source>
        <dbReference type="SAM" id="MobiDB-lite"/>
    </source>
</evidence>
<evidence type="ECO:0000313" key="2">
    <source>
        <dbReference type="EMBL" id="KAK3272232.1"/>
    </source>
</evidence>
<feature type="region of interest" description="Disordered" evidence="1">
    <location>
        <begin position="1"/>
        <end position="30"/>
    </location>
</feature>
<reference evidence="2 3" key="1">
    <citation type="journal article" date="2015" name="Genome Biol. Evol.">
        <title>Comparative Genomics of a Bacterivorous Green Alga Reveals Evolutionary Causalities and Consequences of Phago-Mixotrophic Mode of Nutrition.</title>
        <authorList>
            <person name="Burns J.A."/>
            <person name="Paasch A."/>
            <person name="Narechania A."/>
            <person name="Kim E."/>
        </authorList>
    </citation>
    <scope>NUCLEOTIDE SEQUENCE [LARGE SCALE GENOMIC DNA]</scope>
    <source>
        <strain evidence="2 3">PLY_AMNH</strain>
    </source>
</reference>